<evidence type="ECO:0000256" key="1">
    <source>
        <dbReference type="SAM" id="MobiDB-lite"/>
    </source>
</evidence>
<keyword evidence="3" id="KW-1185">Reference proteome</keyword>
<protein>
    <submittedName>
        <fullName evidence="2">Uncharacterized protein</fullName>
    </submittedName>
</protein>
<dbReference type="Pfam" id="PF10217">
    <property type="entry name" value="DUF2039"/>
    <property type="match status" value="1"/>
</dbReference>
<evidence type="ECO:0000313" key="2">
    <source>
        <dbReference type="EMBL" id="VFV28130.1"/>
    </source>
</evidence>
<dbReference type="PANTHER" id="PTHR22876:SF5">
    <property type="entry name" value="CHROMOSOME 9 OPEN READING FRAME 85"/>
    <property type="match status" value="1"/>
</dbReference>
<dbReference type="Proteomes" id="UP000386466">
    <property type="component" value="Unassembled WGS sequence"/>
</dbReference>
<gene>
    <name evidence="2" type="ORF">LYPA_23C002264</name>
</gene>
<sequence length="113" mass="12938">FKNDKFAKSVQTKKINAKLHGGICQCHKEVLDRCAKHSKYKVLSKPKKYGTCLEKSAKDSYHITCGLRGCAFEVCAKCRKKGDIVALLHKQPERTENTESIRSNHRCCRRNEQ</sequence>
<dbReference type="EMBL" id="CAAGRJ010010862">
    <property type="protein sequence ID" value="VFV28130.1"/>
    <property type="molecule type" value="Genomic_DNA"/>
</dbReference>
<evidence type="ECO:0000313" key="3">
    <source>
        <dbReference type="Proteomes" id="UP000386466"/>
    </source>
</evidence>
<feature type="region of interest" description="Disordered" evidence="1">
    <location>
        <begin position="93"/>
        <end position="113"/>
    </location>
</feature>
<organism evidence="2 3">
    <name type="scientific">Lynx pardinus</name>
    <name type="common">Iberian lynx</name>
    <name type="synonym">Felis pardina</name>
    <dbReference type="NCBI Taxonomy" id="191816"/>
    <lineage>
        <taxon>Eukaryota</taxon>
        <taxon>Metazoa</taxon>
        <taxon>Chordata</taxon>
        <taxon>Craniata</taxon>
        <taxon>Vertebrata</taxon>
        <taxon>Euteleostomi</taxon>
        <taxon>Mammalia</taxon>
        <taxon>Eutheria</taxon>
        <taxon>Laurasiatheria</taxon>
        <taxon>Carnivora</taxon>
        <taxon>Feliformia</taxon>
        <taxon>Felidae</taxon>
        <taxon>Felinae</taxon>
        <taxon>Lynx</taxon>
    </lineage>
</organism>
<dbReference type="InterPro" id="IPR019351">
    <property type="entry name" value="DUF2039"/>
</dbReference>
<accession>A0A485N3Y3</accession>
<feature type="non-terminal residue" evidence="2">
    <location>
        <position position="1"/>
    </location>
</feature>
<reference evidence="2 3" key="1">
    <citation type="submission" date="2019-01" db="EMBL/GenBank/DDBJ databases">
        <authorList>
            <person name="Alioto T."/>
            <person name="Alioto T."/>
        </authorList>
    </citation>
    <scope>NUCLEOTIDE SEQUENCE [LARGE SCALE GENOMIC DNA]</scope>
</reference>
<feature type="compositionally biased region" description="Basic residues" evidence="1">
    <location>
        <begin position="103"/>
        <end position="113"/>
    </location>
</feature>
<dbReference type="AlphaFoldDB" id="A0A485N3Y3"/>
<name>A0A485N3Y3_LYNPA</name>
<feature type="non-terminal residue" evidence="2">
    <location>
        <position position="113"/>
    </location>
</feature>
<proteinExistence type="predicted"/>
<dbReference type="PANTHER" id="PTHR22876">
    <property type="entry name" value="ZGC:101016"/>
    <property type="match status" value="1"/>
</dbReference>